<name>F2NY62_TRES6</name>
<dbReference type="GO" id="GO:0006298">
    <property type="term" value="P:mismatch repair"/>
    <property type="evidence" value="ECO:0007669"/>
    <property type="project" value="UniProtKB-UniRule"/>
</dbReference>
<dbReference type="HOGENOM" id="CLU_004131_4_1_12"/>
<evidence type="ECO:0000256" key="3">
    <source>
        <dbReference type="ARBA" id="ARBA00022763"/>
    </source>
</evidence>
<feature type="domain" description="DNA mismatch repair protein S5" evidence="7">
    <location>
        <begin position="198"/>
        <end position="327"/>
    </location>
</feature>
<comment type="similarity">
    <text evidence="1 5">Belongs to the DNA mismatch repair MutL/HexB family.</text>
</comment>
<dbReference type="InterPro" id="IPR042120">
    <property type="entry name" value="MutL_C_dimsub"/>
</dbReference>
<feature type="domain" description="MutL C-terminal dimerisation" evidence="6">
    <location>
        <begin position="437"/>
        <end position="570"/>
    </location>
</feature>
<dbReference type="CDD" id="cd00782">
    <property type="entry name" value="MutL_Trans"/>
    <property type="match status" value="1"/>
</dbReference>
<dbReference type="GO" id="GO:0005524">
    <property type="term" value="F:ATP binding"/>
    <property type="evidence" value="ECO:0007669"/>
    <property type="project" value="InterPro"/>
</dbReference>
<dbReference type="SMART" id="SM00853">
    <property type="entry name" value="MutL_C"/>
    <property type="match status" value="1"/>
</dbReference>
<proteinExistence type="inferred from homology"/>
<reference evidence="8 9" key="1">
    <citation type="journal article" date="2011" name="Stand. Genomic Sci.">
        <title>Complete genome sequence of Treponema succinifaciens type strain (6091).</title>
        <authorList>
            <person name="Han C."/>
            <person name="Gronow S."/>
            <person name="Teshima H."/>
            <person name="Lapidus A."/>
            <person name="Nolan M."/>
            <person name="Lucas S."/>
            <person name="Hammon N."/>
            <person name="Deshpande S."/>
            <person name="Cheng J.F."/>
            <person name="Zeytun A."/>
            <person name="Tapia R."/>
            <person name="Goodwin L."/>
            <person name="Pitluck S."/>
            <person name="Liolios K."/>
            <person name="Pagani I."/>
            <person name="Ivanova N."/>
            <person name="Mavromatis K."/>
            <person name="Mikhailova N."/>
            <person name="Huntemann M."/>
            <person name="Pati A."/>
            <person name="Chen A."/>
            <person name="Palaniappan K."/>
            <person name="Land M."/>
            <person name="Hauser L."/>
            <person name="Brambilla E.M."/>
            <person name="Rohde M."/>
            <person name="Goker M."/>
            <person name="Woyke T."/>
            <person name="Bristow J."/>
            <person name="Eisen J.A."/>
            <person name="Markowitz V."/>
            <person name="Hugenholtz P."/>
            <person name="Kyrpides N.C."/>
            <person name="Klenk H.P."/>
            <person name="Detter J.C."/>
        </authorList>
    </citation>
    <scope>NUCLEOTIDE SEQUENCE [LARGE SCALE GENOMIC DNA]</scope>
    <source>
        <strain evidence="9">ATCC 33096 / DSM 2489 / 6091</strain>
    </source>
</reference>
<gene>
    <name evidence="5" type="primary">mutL</name>
    <name evidence="8" type="ordered locus">Tresu_1171</name>
</gene>
<dbReference type="InterPro" id="IPR014790">
    <property type="entry name" value="MutL_C"/>
</dbReference>
<dbReference type="eggNOG" id="COG0323">
    <property type="taxonomic scope" value="Bacteria"/>
</dbReference>
<dbReference type="PANTHER" id="PTHR10073:SF12">
    <property type="entry name" value="DNA MISMATCH REPAIR PROTEIN MLH1"/>
    <property type="match status" value="1"/>
</dbReference>
<dbReference type="SUPFAM" id="SSF54211">
    <property type="entry name" value="Ribosomal protein S5 domain 2-like"/>
    <property type="match status" value="1"/>
</dbReference>
<dbReference type="GO" id="GO:0016887">
    <property type="term" value="F:ATP hydrolysis activity"/>
    <property type="evidence" value="ECO:0007669"/>
    <property type="project" value="InterPro"/>
</dbReference>
<dbReference type="Gene3D" id="3.30.1540.20">
    <property type="entry name" value="MutL, C-terminal domain, dimerisation subdomain"/>
    <property type="match status" value="1"/>
</dbReference>
<accession>F2NY62</accession>
<dbReference type="InterPro" id="IPR038973">
    <property type="entry name" value="MutL/Mlh/Pms-like"/>
</dbReference>
<dbReference type="Pfam" id="PF01119">
    <property type="entry name" value="DNA_mis_repair"/>
    <property type="match status" value="1"/>
</dbReference>
<dbReference type="InterPro" id="IPR036890">
    <property type="entry name" value="HATPase_C_sf"/>
</dbReference>
<evidence type="ECO:0000259" key="7">
    <source>
        <dbReference type="SMART" id="SM01340"/>
    </source>
</evidence>
<dbReference type="STRING" id="869209.Tresu_1171"/>
<dbReference type="InterPro" id="IPR014721">
    <property type="entry name" value="Ribsml_uS5_D2-typ_fold_subgr"/>
</dbReference>
<dbReference type="InterPro" id="IPR002099">
    <property type="entry name" value="MutL/Mlh/PMS"/>
</dbReference>
<dbReference type="GO" id="GO:0140664">
    <property type="term" value="F:ATP-dependent DNA damage sensor activity"/>
    <property type="evidence" value="ECO:0007669"/>
    <property type="project" value="InterPro"/>
</dbReference>
<dbReference type="SUPFAM" id="SSF118116">
    <property type="entry name" value="DNA mismatch repair protein MutL"/>
    <property type="match status" value="1"/>
</dbReference>
<dbReference type="PANTHER" id="PTHR10073">
    <property type="entry name" value="DNA MISMATCH REPAIR PROTEIN MLH, PMS, MUTL"/>
    <property type="match status" value="1"/>
</dbReference>
<dbReference type="InterPro" id="IPR037198">
    <property type="entry name" value="MutL_C_sf"/>
</dbReference>
<protein>
    <recommendedName>
        <fullName evidence="2 5">DNA mismatch repair protein MutL</fullName>
    </recommendedName>
</protein>
<dbReference type="PROSITE" id="PS00058">
    <property type="entry name" value="DNA_MISMATCH_REPAIR_1"/>
    <property type="match status" value="1"/>
</dbReference>
<dbReference type="GO" id="GO:0032300">
    <property type="term" value="C:mismatch repair complex"/>
    <property type="evidence" value="ECO:0007669"/>
    <property type="project" value="InterPro"/>
</dbReference>
<dbReference type="InterPro" id="IPR020667">
    <property type="entry name" value="DNA_mismatch_repair_MutL"/>
</dbReference>
<sequence>MTEQRRVKILNAEVARKIAAGEVIDKPCAIVREFMDNAVDSGATRIRVEIASGGIEKIRVIDNGCGMSKEDLIQCAHPHATSKISTETDLLNLSTLGFRGEALSSIAAVSRLEIKSGGWKMNASVTEDHIIEPCASTEGTIAQSSGLFENFPARRQFLKRPASEGIQCRTIFEEKILPRPDIAFTFVNDGEEKLSLPAGQSLKERFVQTNEFFESSDLFYELKHEDSEKNFSFTLIIGEPSVARTSRKDIFIYVNGRKIQEYSLVQAIIYGTQGYFPNGTFPVACLFVEMNPALVDFNIHPSKREARFKDINALHHAVSSTTRNFFKQYTVKSMLTQNAEDKTEAELSNEFSFNSTSIEKNNFVKETFSHQNNIPKINSIYSDVKRGIPRTNFSSSGARQSFFKTKTSQDFFHPMKPNYIPEISSENFSEYEKGFHFAGCVLGTFIIAEKNETLYIIDQHAAHERMIYNQIMAEAGQKQSLLVPYIVQTDSSADDNFIRAIKDKLEEAGFSCKDCGNGKWEFSTVPIRWKGTEADLKKDVLDRRVNPADMINAAAASTACRSAVMDGTVLDEETAKKIAKGALELPDPHCPHGRPVYTTITRQQLFALVKRT</sequence>
<organism evidence="8 9">
    <name type="scientific">Treponema succinifaciens (strain ATCC 33096 / DSM 2489 / 6091)</name>
    <dbReference type="NCBI Taxonomy" id="869209"/>
    <lineage>
        <taxon>Bacteria</taxon>
        <taxon>Pseudomonadati</taxon>
        <taxon>Spirochaetota</taxon>
        <taxon>Spirochaetia</taxon>
        <taxon>Spirochaetales</taxon>
        <taxon>Treponemataceae</taxon>
        <taxon>Treponema</taxon>
    </lineage>
</organism>
<dbReference type="SMART" id="SM01340">
    <property type="entry name" value="DNA_mis_repair"/>
    <property type="match status" value="1"/>
</dbReference>
<dbReference type="RefSeq" id="WP_013701372.1">
    <property type="nucleotide sequence ID" value="NC_015385.1"/>
</dbReference>
<dbReference type="Proteomes" id="UP000006852">
    <property type="component" value="Chromosome"/>
</dbReference>
<evidence type="ECO:0000259" key="6">
    <source>
        <dbReference type="SMART" id="SM00853"/>
    </source>
</evidence>
<dbReference type="GeneID" id="302998330"/>
<dbReference type="FunFam" id="3.30.565.10:FF:000003">
    <property type="entry name" value="DNA mismatch repair endonuclease MutL"/>
    <property type="match status" value="1"/>
</dbReference>
<evidence type="ECO:0000256" key="4">
    <source>
        <dbReference type="ARBA" id="ARBA00023204"/>
    </source>
</evidence>
<dbReference type="InterPro" id="IPR020568">
    <property type="entry name" value="Ribosomal_Su5_D2-typ_SF"/>
</dbReference>
<dbReference type="EMBL" id="CP002631">
    <property type="protein sequence ID" value="AEB14083.1"/>
    <property type="molecule type" value="Genomic_DNA"/>
</dbReference>
<dbReference type="Pfam" id="PF08676">
    <property type="entry name" value="MutL_C"/>
    <property type="match status" value="1"/>
</dbReference>
<dbReference type="Gene3D" id="3.30.230.10">
    <property type="match status" value="1"/>
</dbReference>
<evidence type="ECO:0000313" key="8">
    <source>
        <dbReference type="EMBL" id="AEB14083.1"/>
    </source>
</evidence>
<dbReference type="CDD" id="cd16926">
    <property type="entry name" value="HATPase_MutL-MLH-PMS-like"/>
    <property type="match status" value="1"/>
</dbReference>
<evidence type="ECO:0000256" key="2">
    <source>
        <dbReference type="ARBA" id="ARBA00021975"/>
    </source>
</evidence>
<dbReference type="GO" id="GO:0030983">
    <property type="term" value="F:mismatched DNA binding"/>
    <property type="evidence" value="ECO:0007669"/>
    <property type="project" value="InterPro"/>
</dbReference>
<dbReference type="Gene3D" id="3.30.1370.100">
    <property type="entry name" value="MutL, C-terminal domain, regulatory subdomain"/>
    <property type="match status" value="1"/>
</dbReference>
<dbReference type="OrthoDB" id="9763467at2"/>
<dbReference type="Pfam" id="PF13589">
    <property type="entry name" value="HATPase_c_3"/>
    <property type="match status" value="1"/>
</dbReference>
<evidence type="ECO:0000313" key="9">
    <source>
        <dbReference type="Proteomes" id="UP000006852"/>
    </source>
</evidence>
<keyword evidence="4 5" id="KW-0234">DNA repair</keyword>
<dbReference type="InterPro" id="IPR014762">
    <property type="entry name" value="DNA_mismatch_repair_CS"/>
</dbReference>
<evidence type="ECO:0000256" key="1">
    <source>
        <dbReference type="ARBA" id="ARBA00006082"/>
    </source>
</evidence>
<dbReference type="AlphaFoldDB" id="F2NY62"/>
<dbReference type="Gene3D" id="3.30.565.10">
    <property type="entry name" value="Histidine kinase-like ATPase, C-terminal domain"/>
    <property type="match status" value="1"/>
</dbReference>
<dbReference type="NCBIfam" id="TIGR00585">
    <property type="entry name" value="mutl"/>
    <property type="match status" value="1"/>
</dbReference>
<dbReference type="InterPro" id="IPR042121">
    <property type="entry name" value="MutL_C_regsub"/>
</dbReference>
<dbReference type="InterPro" id="IPR013507">
    <property type="entry name" value="DNA_mismatch_S5_2-like"/>
</dbReference>
<comment type="function">
    <text evidence="5">This protein is involved in the repair of mismatches in DNA. It is required for dam-dependent methyl-directed DNA mismatch repair. May act as a 'molecular matchmaker', a protein that promotes the formation of a stable complex between two or more DNA-binding proteins in an ATP-dependent manner without itself being part of a final effector complex.</text>
</comment>
<dbReference type="SUPFAM" id="SSF55874">
    <property type="entry name" value="ATPase domain of HSP90 chaperone/DNA topoisomerase II/histidine kinase"/>
    <property type="match status" value="1"/>
</dbReference>
<dbReference type="KEGG" id="tsu:Tresu_1171"/>
<dbReference type="HAMAP" id="MF_00149">
    <property type="entry name" value="DNA_mis_repair"/>
    <property type="match status" value="1"/>
</dbReference>
<keyword evidence="9" id="KW-1185">Reference proteome</keyword>
<keyword evidence="3 5" id="KW-0227">DNA damage</keyword>
<reference evidence="9" key="2">
    <citation type="submission" date="2011-04" db="EMBL/GenBank/DDBJ databases">
        <title>The complete genome of chromosome of Treponema succinifaciens DSM 2489.</title>
        <authorList>
            <person name="Lucas S."/>
            <person name="Copeland A."/>
            <person name="Lapidus A."/>
            <person name="Bruce D."/>
            <person name="Goodwin L."/>
            <person name="Pitluck S."/>
            <person name="Peters L."/>
            <person name="Kyrpides N."/>
            <person name="Mavromatis K."/>
            <person name="Ivanova N."/>
            <person name="Ovchinnikova G."/>
            <person name="Teshima H."/>
            <person name="Detter J.C."/>
            <person name="Tapia R."/>
            <person name="Han C."/>
            <person name="Land M."/>
            <person name="Hauser L."/>
            <person name="Markowitz V."/>
            <person name="Cheng J.-F."/>
            <person name="Hugenholtz P."/>
            <person name="Woyke T."/>
            <person name="Wu D."/>
            <person name="Gronow S."/>
            <person name="Wellnitz S."/>
            <person name="Brambilla E."/>
            <person name="Klenk H.-P."/>
            <person name="Eisen J.A."/>
        </authorList>
    </citation>
    <scope>NUCLEOTIDE SEQUENCE [LARGE SCALE GENOMIC DNA]</scope>
    <source>
        <strain evidence="9">ATCC 33096 / DSM 2489 / 6091</strain>
    </source>
</reference>
<evidence type="ECO:0000256" key="5">
    <source>
        <dbReference type="HAMAP-Rule" id="MF_00149"/>
    </source>
</evidence>